<protein>
    <submittedName>
        <fullName evidence="1">Uncharacterized protein</fullName>
    </submittedName>
</protein>
<reference evidence="1 2" key="1">
    <citation type="submission" date="2012-05" db="EMBL/GenBank/DDBJ databases">
        <title>Recombination and specialization in a pathogen metapopulation.</title>
        <authorList>
            <person name="Gardiner A."/>
            <person name="Kemen E."/>
            <person name="Schultz-Larsen T."/>
            <person name="MacLean D."/>
            <person name="Van Oosterhout C."/>
            <person name="Jones J.D.G."/>
        </authorList>
    </citation>
    <scope>NUCLEOTIDE SEQUENCE [LARGE SCALE GENOMIC DNA]</scope>
    <source>
        <strain evidence="1 2">Ac Nc2</strain>
    </source>
</reference>
<sequence>MTAQLHEAQDQIGKLGAELQVFGMRPENRYCKTAHFSTVEAEVDGSEKALLEKVNQDLLQALGEPVAEKLCGYYRVSRQAIAEAHSHKAYSADGLITSSDVDVPERYLMTSSRHRMWTCWKLLMISLRHRSLSSSRAPESILSIQILYHIYARLVSIVSLIANKRQLLFQTSHTETDLRT</sequence>
<dbReference type="EMBL" id="CAIX01000433">
    <property type="protein sequence ID" value="CCI10867.1"/>
    <property type="molecule type" value="Genomic_DNA"/>
</dbReference>
<dbReference type="InParanoid" id="A0A024FVB4"/>
<comment type="caution">
    <text evidence="1">The sequence shown here is derived from an EMBL/GenBank/DDBJ whole genome shotgun (WGS) entry which is preliminary data.</text>
</comment>
<keyword evidence="2" id="KW-1185">Reference proteome</keyword>
<dbReference type="AlphaFoldDB" id="A0A024FVB4"/>
<evidence type="ECO:0000313" key="1">
    <source>
        <dbReference type="EMBL" id="CCI10867.1"/>
    </source>
</evidence>
<evidence type="ECO:0000313" key="2">
    <source>
        <dbReference type="Proteomes" id="UP000053237"/>
    </source>
</evidence>
<gene>
    <name evidence="1" type="ORF">BN9_118630</name>
</gene>
<name>A0A024FVB4_9STRA</name>
<dbReference type="Proteomes" id="UP000053237">
    <property type="component" value="Unassembled WGS sequence"/>
</dbReference>
<proteinExistence type="predicted"/>
<accession>A0A024FVB4</accession>
<organism evidence="1 2">
    <name type="scientific">Albugo candida</name>
    <dbReference type="NCBI Taxonomy" id="65357"/>
    <lineage>
        <taxon>Eukaryota</taxon>
        <taxon>Sar</taxon>
        <taxon>Stramenopiles</taxon>
        <taxon>Oomycota</taxon>
        <taxon>Peronosporomycetes</taxon>
        <taxon>Albuginales</taxon>
        <taxon>Albuginaceae</taxon>
        <taxon>Albugo</taxon>
    </lineage>
</organism>